<dbReference type="GO" id="GO:0016757">
    <property type="term" value="F:glycosyltransferase activity"/>
    <property type="evidence" value="ECO:0007669"/>
    <property type="project" value="UniProtKB-KW"/>
</dbReference>
<accession>A0ABS7JXJ9</accession>
<dbReference type="EC" id="2.4.-.-" evidence="2"/>
<keyword evidence="2" id="KW-0808">Transferase</keyword>
<protein>
    <submittedName>
        <fullName evidence="2">Glycosyltransferase</fullName>
        <ecNumber evidence="2">2.4.-.-</ecNumber>
    </submittedName>
</protein>
<dbReference type="SUPFAM" id="SSF53448">
    <property type="entry name" value="Nucleotide-diphospho-sugar transferases"/>
    <property type="match status" value="1"/>
</dbReference>
<dbReference type="Proteomes" id="UP000782554">
    <property type="component" value="Unassembled WGS sequence"/>
</dbReference>
<name>A0ABS7JXJ9_9SPHN</name>
<reference evidence="2 3" key="1">
    <citation type="submission" date="2021-08" db="EMBL/GenBank/DDBJ databases">
        <title>Comparative Genomics Analysis of the Genus Qipengyuania Reveals Extensive Genetic Diversity and Metabolic Versatility, Including the Description of Fifteen Novel Species.</title>
        <authorList>
            <person name="Liu Y."/>
        </authorList>
    </citation>
    <scope>NUCLEOTIDE SEQUENCE [LARGE SCALE GENOMIC DNA]</scope>
    <source>
        <strain evidence="2 3">YG27</strain>
    </source>
</reference>
<evidence type="ECO:0000259" key="1">
    <source>
        <dbReference type="Pfam" id="PF00535"/>
    </source>
</evidence>
<proteinExistence type="predicted"/>
<organism evidence="2 3">
    <name type="scientific">Qipengyuania mesophila</name>
    <dbReference type="NCBI Taxonomy" id="2867246"/>
    <lineage>
        <taxon>Bacteria</taxon>
        <taxon>Pseudomonadati</taxon>
        <taxon>Pseudomonadota</taxon>
        <taxon>Alphaproteobacteria</taxon>
        <taxon>Sphingomonadales</taxon>
        <taxon>Erythrobacteraceae</taxon>
        <taxon>Qipengyuania</taxon>
    </lineage>
</organism>
<gene>
    <name evidence="2" type="ORF">K3181_12770</name>
</gene>
<dbReference type="Gene3D" id="3.90.550.10">
    <property type="entry name" value="Spore Coat Polysaccharide Biosynthesis Protein SpsA, Chain A"/>
    <property type="match status" value="1"/>
</dbReference>
<evidence type="ECO:0000313" key="3">
    <source>
        <dbReference type="Proteomes" id="UP000782554"/>
    </source>
</evidence>
<dbReference type="InterPro" id="IPR001173">
    <property type="entry name" value="Glyco_trans_2-like"/>
</dbReference>
<feature type="domain" description="Glycosyltransferase 2-like" evidence="1">
    <location>
        <begin position="10"/>
        <end position="113"/>
    </location>
</feature>
<dbReference type="Pfam" id="PF00535">
    <property type="entry name" value="Glycos_transf_2"/>
    <property type="match status" value="1"/>
</dbReference>
<keyword evidence="2" id="KW-0328">Glycosyltransferase</keyword>
<evidence type="ECO:0000313" key="2">
    <source>
        <dbReference type="EMBL" id="MBX7502317.1"/>
    </source>
</evidence>
<comment type="caution">
    <text evidence="2">The sequence shown here is derived from an EMBL/GenBank/DDBJ whole genome shotgun (WGS) entry which is preliminary data.</text>
</comment>
<keyword evidence="3" id="KW-1185">Reference proteome</keyword>
<dbReference type="EMBL" id="JAIGNU010000002">
    <property type="protein sequence ID" value="MBX7502317.1"/>
    <property type="molecule type" value="Genomic_DNA"/>
</dbReference>
<dbReference type="RefSeq" id="WP_221603464.1">
    <property type="nucleotide sequence ID" value="NZ_JAIGNU010000002.1"/>
</dbReference>
<sequence>MRAGRGSFQILLATLNGARFLEEQIESLERQTLGQIHILASDDGSDDDTLILLERARSRWTKGRFEIISGPGMGFARNFRHLIEQAPRDADFYAFCDQDDIWHADKLQRAVEACALGDATRPFAFGSASALIDAQGRSLGQAPRRRGGPGIRNAVIQNIASGHTMVTNREGFALLADTAASIGPFPHDHWLYLIIEGTGGRFHLSSEPTVDWRQHQDNAIGARIPPFYRPRRSRFERLRRGKLRGRMMASIALLDEWRDLLTDEAKEVVDQCRVLDTCPNVLTRMKVLHRAGLYRTSFTGQIGLWLDFLLNFKVTPSVWGIQPARVPT</sequence>
<dbReference type="InterPro" id="IPR029044">
    <property type="entry name" value="Nucleotide-diphossugar_trans"/>
</dbReference>